<reference evidence="2" key="1">
    <citation type="submission" date="2017-07" db="EMBL/GenBank/DDBJ databases">
        <title>Taro Niue Genome Assembly and Annotation.</title>
        <authorList>
            <person name="Atibalentja N."/>
            <person name="Keating K."/>
            <person name="Fields C.J."/>
        </authorList>
    </citation>
    <scope>NUCLEOTIDE SEQUENCE</scope>
    <source>
        <strain evidence="2">Niue_2</strain>
        <tissue evidence="2">Leaf</tissue>
    </source>
</reference>
<evidence type="ECO:0000256" key="1">
    <source>
        <dbReference type="SAM" id="MobiDB-lite"/>
    </source>
</evidence>
<keyword evidence="3" id="KW-1185">Reference proteome</keyword>
<dbReference type="AlphaFoldDB" id="A0A843T8Y0"/>
<accession>A0A843T8Y0</accession>
<name>A0A843T8Y0_COLES</name>
<protein>
    <submittedName>
        <fullName evidence="2">Uncharacterized protein</fullName>
    </submittedName>
</protein>
<organism evidence="2 3">
    <name type="scientific">Colocasia esculenta</name>
    <name type="common">Wild taro</name>
    <name type="synonym">Arum esculentum</name>
    <dbReference type="NCBI Taxonomy" id="4460"/>
    <lineage>
        <taxon>Eukaryota</taxon>
        <taxon>Viridiplantae</taxon>
        <taxon>Streptophyta</taxon>
        <taxon>Embryophyta</taxon>
        <taxon>Tracheophyta</taxon>
        <taxon>Spermatophyta</taxon>
        <taxon>Magnoliopsida</taxon>
        <taxon>Liliopsida</taxon>
        <taxon>Araceae</taxon>
        <taxon>Aroideae</taxon>
        <taxon>Colocasieae</taxon>
        <taxon>Colocasia</taxon>
    </lineage>
</organism>
<feature type="compositionally biased region" description="Basic and acidic residues" evidence="1">
    <location>
        <begin position="1"/>
        <end position="24"/>
    </location>
</feature>
<gene>
    <name evidence="2" type="ORF">Taro_001063</name>
</gene>
<evidence type="ECO:0000313" key="3">
    <source>
        <dbReference type="Proteomes" id="UP000652761"/>
    </source>
</evidence>
<dbReference type="Proteomes" id="UP000652761">
    <property type="component" value="Unassembled WGS sequence"/>
</dbReference>
<dbReference type="EMBL" id="NMUH01000021">
    <property type="protein sequence ID" value="MQL68782.1"/>
    <property type="molecule type" value="Genomic_DNA"/>
</dbReference>
<sequence>MIGPEKGRDRAARVKISKNEEEALRTPSPHEILSSLASSPREIACKTMYQNKSKKVKKSTKDKYLSTAPKMPVDSPAQTDLIGYWQDVPIDSPSDACRQICTDRTNRLLARCACR</sequence>
<evidence type="ECO:0000313" key="2">
    <source>
        <dbReference type="EMBL" id="MQL68782.1"/>
    </source>
</evidence>
<proteinExistence type="predicted"/>
<comment type="caution">
    <text evidence="2">The sequence shown here is derived from an EMBL/GenBank/DDBJ whole genome shotgun (WGS) entry which is preliminary data.</text>
</comment>
<feature type="region of interest" description="Disordered" evidence="1">
    <location>
        <begin position="1"/>
        <end position="37"/>
    </location>
</feature>